<evidence type="ECO:0000313" key="2">
    <source>
        <dbReference type="EMBL" id="QWA16618.1"/>
    </source>
</evidence>
<sequence length="122" mass="14489">MKKLILTIVFSSLSLGFIQYLIAGAYSGVYLIPIFACYFFVPYLIFALPLQYFLNKNPKRFSIVYFIYYLLLSLVANFLIFYAQSIPEYPPLITRPEIYFYSFITAIGYWFWDSIFSQKKRL</sequence>
<dbReference type="Pfam" id="PF17094">
    <property type="entry name" value="UPF0715"/>
    <property type="match status" value="1"/>
</dbReference>
<feature type="transmembrane region" description="Helical" evidence="1">
    <location>
        <begin position="98"/>
        <end position="116"/>
    </location>
</feature>
<protein>
    <submittedName>
        <fullName evidence="2">Uncharacterized protein</fullName>
    </submittedName>
</protein>
<feature type="transmembrane region" description="Helical" evidence="1">
    <location>
        <begin position="66"/>
        <end position="86"/>
    </location>
</feature>
<keyword evidence="2" id="KW-0614">Plasmid</keyword>
<dbReference type="EMBL" id="MW691113">
    <property type="protein sequence ID" value="QWA16618.1"/>
    <property type="molecule type" value="Genomic_DNA"/>
</dbReference>
<dbReference type="RefSeq" id="WP_082999330.1">
    <property type="nucleotide sequence ID" value="NZ_CP051012.1"/>
</dbReference>
<feature type="transmembrane region" description="Helical" evidence="1">
    <location>
        <begin position="33"/>
        <end position="54"/>
    </location>
</feature>
<evidence type="ECO:0000256" key="1">
    <source>
        <dbReference type="SAM" id="Phobius"/>
    </source>
</evidence>
<reference evidence="2" key="1">
    <citation type="journal article" date="2021" name="Biotechnol. Lett.">
        <title>Genetic transformation system for Bacillus velezensis NSZ-YBGJ001 and curing of the endogenous plasmid pBV01.</title>
        <authorList>
            <person name="Tian H."/>
            <person name="Liu B."/>
            <person name="Yang J."/>
            <person name="Zhou C."/>
            <person name="Xu X."/>
            <person name="Zhang Y."/>
            <person name="Lu Z."/>
            <person name="Zhang W."/>
        </authorList>
    </citation>
    <scope>NUCLEOTIDE SEQUENCE</scope>
    <source>
        <plasmid evidence="2">pBV01</plasmid>
    </source>
</reference>
<keyword evidence="1" id="KW-0812">Transmembrane</keyword>
<accession>A0A8H2S6Q3</accession>
<proteinExistence type="predicted"/>
<dbReference type="AlphaFoldDB" id="A0A8H2S6Q3"/>
<name>A0A8H2S6Q3_BACVE</name>
<keyword evidence="1" id="KW-0472">Membrane</keyword>
<geneLocation type="plasmid" evidence="2">
    <name>pBV01</name>
</geneLocation>
<keyword evidence="1" id="KW-1133">Transmembrane helix</keyword>
<dbReference type="InterPro" id="IPR031374">
    <property type="entry name" value="UPF0715"/>
</dbReference>
<organism evidence="2">
    <name type="scientific">Bacillus velezensis</name>
    <dbReference type="NCBI Taxonomy" id="492670"/>
    <lineage>
        <taxon>Bacteria</taxon>
        <taxon>Bacillati</taxon>
        <taxon>Bacillota</taxon>
        <taxon>Bacilli</taxon>
        <taxon>Bacillales</taxon>
        <taxon>Bacillaceae</taxon>
        <taxon>Bacillus</taxon>
        <taxon>Bacillus amyloliquefaciens group</taxon>
    </lineage>
</organism>